<dbReference type="Proteomes" id="UP000255233">
    <property type="component" value="Unassembled WGS sequence"/>
</dbReference>
<dbReference type="InterPro" id="IPR029486">
    <property type="entry name" value="GH97_N"/>
</dbReference>
<dbReference type="Pfam" id="PF14508">
    <property type="entry name" value="GH97_N"/>
    <property type="match status" value="1"/>
</dbReference>
<keyword evidence="7" id="KW-0378">Hydrolase</keyword>
<sequence>MNIRHIVLLAAGILALTTAKALELARIESPGGRLRFVLLAADTTGEGSPLLYSVLSGNDTVVEPSALNLRFDDRNGTGSWKAIPNIGKIELSAIALHDTVWRPPYGEQAEYRDRYNQFRVSFPESDVRLCVRAYDEGIAFRYEMPAEDLILKIGGELTEFNFPDSTKGWVNTHPQAVCERRTLEKLQTELPLTTELPNGLYAAVLEAGLTNYARGRLRAEDKAGKLRLVLDSPVVTGSPARSPWRVVMVARRPAELLQNNGIVLNLNEPCALASTDWIRPGKAIREMTLSTETAKKCVDFAAERGLDYIHFDAGWYGHEYVQASDATTVDVDPDRNPVNDLNLLEVIRYARTKHIGVLLYVNRRQLEKNMDILFPLYRSWGVAGVKFGFVNTGTHRWVEWVNEAVRKAAGYGLLVNIHDEYRPTGLSRTWPNLLTQEGIRGNEEMPDADHNTALPFTRYLSGAGDYTYCYYYRKEFGHEKRHVQNTPAHQLALPVVFYSPLQYLYWYDSPADYGGEPELELWKIMPTVWNKTVVLDGEIGGYASVARQAATGDWFVGTVTDTTGRTLTLTLDFLAKGRQYRLTRYADGPESLPTRTKVAVTTQTVRAGDKIRVTLKPSGGEAWHIVPMD</sequence>
<keyword evidence="8" id="KW-1185">Reference proteome</keyword>
<evidence type="ECO:0000259" key="6">
    <source>
        <dbReference type="Pfam" id="PF14509"/>
    </source>
</evidence>
<dbReference type="InterPro" id="IPR029483">
    <property type="entry name" value="GH97_C"/>
</dbReference>
<dbReference type="AlphaFoldDB" id="A0A379MNE6"/>
<name>A0A379MNE6_9BACT</name>
<dbReference type="Gene3D" id="3.20.20.70">
    <property type="entry name" value="Aldolase class I"/>
    <property type="match status" value="1"/>
</dbReference>
<proteinExistence type="predicted"/>
<dbReference type="InterPro" id="IPR052720">
    <property type="entry name" value="Glycosyl_hydrolase_97"/>
</dbReference>
<dbReference type="EMBL" id="UGVL01000001">
    <property type="protein sequence ID" value="SUE33161.1"/>
    <property type="molecule type" value="Genomic_DNA"/>
</dbReference>
<dbReference type="Gene3D" id="2.70.98.10">
    <property type="match status" value="1"/>
</dbReference>
<keyword evidence="7" id="KW-0326">Glycosidase</keyword>
<dbReference type="SUPFAM" id="SSF51445">
    <property type="entry name" value="(Trans)glycosidases"/>
    <property type="match status" value="1"/>
</dbReference>
<evidence type="ECO:0000313" key="8">
    <source>
        <dbReference type="Proteomes" id="UP000255233"/>
    </source>
</evidence>
<evidence type="ECO:0000259" key="5">
    <source>
        <dbReference type="Pfam" id="PF14508"/>
    </source>
</evidence>
<protein>
    <submittedName>
        <fullName evidence="7">Retaining alpha-galactosidase</fullName>
        <ecNumber evidence="7">3.2.1.22</ecNumber>
    </submittedName>
</protein>
<evidence type="ECO:0000313" key="7">
    <source>
        <dbReference type="EMBL" id="SUE33161.1"/>
    </source>
</evidence>
<keyword evidence="3" id="KW-0106">Calcium</keyword>
<dbReference type="InterPro" id="IPR013785">
    <property type="entry name" value="Aldolase_TIM"/>
</dbReference>
<comment type="cofactor">
    <cofactor evidence="1">
        <name>Ca(2+)</name>
        <dbReference type="ChEBI" id="CHEBI:29108"/>
    </cofactor>
</comment>
<dbReference type="OrthoDB" id="1109141at2"/>
<dbReference type="EC" id="3.2.1.22" evidence="7"/>
<gene>
    <name evidence="7" type="ORF">NCTC11190_00358</name>
</gene>
<evidence type="ECO:0000256" key="1">
    <source>
        <dbReference type="ARBA" id="ARBA00001913"/>
    </source>
</evidence>
<dbReference type="GO" id="GO:0030246">
    <property type="term" value="F:carbohydrate binding"/>
    <property type="evidence" value="ECO:0007669"/>
    <property type="project" value="InterPro"/>
</dbReference>
<feature type="domain" description="Glycosyl-hydrolase 97 C-terminal oligomerisation" evidence="6">
    <location>
        <begin position="528"/>
        <end position="625"/>
    </location>
</feature>
<accession>A0A379MNE6</accession>
<evidence type="ECO:0000259" key="4">
    <source>
        <dbReference type="Pfam" id="PF10566"/>
    </source>
</evidence>
<organism evidence="7 8">
    <name type="scientific">Rikenella microfusus</name>
    <dbReference type="NCBI Taxonomy" id="28139"/>
    <lineage>
        <taxon>Bacteria</taxon>
        <taxon>Pseudomonadati</taxon>
        <taxon>Bacteroidota</taxon>
        <taxon>Bacteroidia</taxon>
        <taxon>Bacteroidales</taxon>
        <taxon>Rikenellaceae</taxon>
        <taxon>Rikenella</taxon>
    </lineage>
</organism>
<dbReference type="PANTHER" id="PTHR35803">
    <property type="entry name" value="GLUCAN 1,4-ALPHA-GLUCOSIDASE SUSB-RELATED"/>
    <property type="match status" value="1"/>
</dbReference>
<dbReference type="InterPro" id="IPR019563">
    <property type="entry name" value="GH97_catalytic"/>
</dbReference>
<evidence type="ECO:0000256" key="2">
    <source>
        <dbReference type="ARBA" id="ARBA00011245"/>
    </source>
</evidence>
<dbReference type="STRING" id="880526.GCA_000427365_01084"/>
<dbReference type="RefSeq" id="WP_027290818.1">
    <property type="nucleotide sequence ID" value="NZ_CALVFX010000003.1"/>
</dbReference>
<dbReference type="InterPro" id="IPR017853">
    <property type="entry name" value="GH"/>
</dbReference>
<reference evidence="7 8" key="1">
    <citation type="submission" date="2018-06" db="EMBL/GenBank/DDBJ databases">
        <authorList>
            <consortium name="Pathogen Informatics"/>
            <person name="Doyle S."/>
        </authorList>
    </citation>
    <scope>NUCLEOTIDE SEQUENCE [LARGE SCALE GENOMIC DNA]</scope>
    <source>
        <strain evidence="7 8">NCTC11190</strain>
    </source>
</reference>
<dbReference type="GO" id="GO:0004557">
    <property type="term" value="F:alpha-galactosidase activity"/>
    <property type="evidence" value="ECO:0007669"/>
    <property type="project" value="UniProtKB-EC"/>
</dbReference>
<evidence type="ECO:0000256" key="3">
    <source>
        <dbReference type="ARBA" id="ARBA00022837"/>
    </source>
</evidence>
<dbReference type="InterPro" id="IPR014718">
    <property type="entry name" value="GH-type_carb-bd"/>
</dbReference>
<comment type="subunit">
    <text evidence="2">Monomer.</text>
</comment>
<feature type="domain" description="Glycosyl-hydrolase 97 catalytic" evidence="4">
    <location>
        <begin position="288"/>
        <end position="439"/>
    </location>
</feature>
<feature type="domain" description="Glycosyl-hydrolase 97 N-terminal" evidence="5">
    <location>
        <begin position="27"/>
        <end position="269"/>
    </location>
</feature>
<dbReference type="Pfam" id="PF10566">
    <property type="entry name" value="Glyco_hydro_97"/>
    <property type="match status" value="1"/>
</dbReference>
<dbReference type="Pfam" id="PF14509">
    <property type="entry name" value="GH97_C"/>
    <property type="match status" value="1"/>
</dbReference>
<dbReference type="PANTHER" id="PTHR35803:SF3">
    <property type="entry name" value="ALPHA-GLUCOSIDASE"/>
    <property type="match status" value="1"/>
</dbReference>